<feature type="region of interest" description="Disordered" evidence="4">
    <location>
        <begin position="1"/>
        <end position="111"/>
    </location>
</feature>
<evidence type="ECO:0000313" key="7">
    <source>
        <dbReference type="Proteomes" id="UP000603912"/>
    </source>
</evidence>
<evidence type="ECO:0000256" key="4">
    <source>
        <dbReference type="SAM" id="MobiDB-lite"/>
    </source>
</evidence>
<dbReference type="AlphaFoldDB" id="A0A917I9D0"/>
<dbReference type="EMBL" id="BMES01000002">
    <property type="protein sequence ID" value="GGH25593.1"/>
    <property type="molecule type" value="Genomic_DNA"/>
</dbReference>
<dbReference type="PANTHER" id="PTHR46429">
    <property type="entry name" value="23S RRNA (GUANOSINE-2'-O-)-METHYLTRANSFERASE RLMB"/>
    <property type="match status" value="1"/>
</dbReference>
<reference evidence="6" key="2">
    <citation type="submission" date="2020-09" db="EMBL/GenBank/DDBJ databases">
        <authorList>
            <person name="Sun Q."/>
            <person name="Zhou Y."/>
        </authorList>
    </citation>
    <scope>NUCLEOTIDE SEQUENCE</scope>
    <source>
        <strain evidence="6">CGMCC 1.12214</strain>
    </source>
</reference>
<dbReference type="Pfam" id="PF08032">
    <property type="entry name" value="SpoU_sub_bind"/>
    <property type="match status" value="1"/>
</dbReference>
<dbReference type="NCBIfam" id="TIGR00186">
    <property type="entry name" value="rRNA_methyl_3"/>
    <property type="match status" value="1"/>
</dbReference>
<keyword evidence="3" id="KW-0808">Transferase</keyword>
<dbReference type="SUPFAM" id="SSF75217">
    <property type="entry name" value="alpha/beta knot"/>
    <property type="match status" value="1"/>
</dbReference>
<dbReference type="GO" id="GO:0006396">
    <property type="term" value="P:RNA processing"/>
    <property type="evidence" value="ECO:0007669"/>
    <property type="project" value="InterPro"/>
</dbReference>
<dbReference type="InterPro" id="IPR029064">
    <property type="entry name" value="Ribosomal_eL30-like_sf"/>
</dbReference>
<dbReference type="Gene3D" id="3.30.1330.30">
    <property type="match status" value="1"/>
</dbReference>
<dbReference type="GO" id="GO:0005829">
    <property type="term" value="C:cytosol"/>
    <property type="evidence" value="ECO:0007669"/>
    <property type="project" value="TreeGrafter"/>
</dbReference>
<feature type="domain" description="RNA 2-O ribose methyltransferase substrate binding" evidence="5">
    <location>
        <begin position="112"/>
        <end position="185"/>
    </location>
</feature>
<feature type="compositionally biased region" description="Basic and acidic residues" evidence="4">
    <location>
        <begin position="50"/>
        <end position="63"/>
    </location>
</feature>
<feature type="compositionally biased region" description="Basic and acidic residues" evidence="4">
    <location>
        <begin position="77"/>
        <end position="107"/>
    </location>
</feature>
<dbReference type="GO" id="GO:0008173">
    <property type="term" value="F:RNA methyltransferase activity"/>
    <property type="evidence" value="ECO:0007669"/>
    <property type="project" value="InterPro"/>
</dbReference>
<dbReference type="Pfam" id="PF00588">
    <property type="entry name" value="SpoU_methylase"/>
    <property type="match status" value="1"/>
</dbReference>
<protein>
    <recommendedName>
        <fullName evidence="5">RNA 2-O ribose methyltransferase substrate binding domain-containing protein</fullName>
    </recommendedName>
</protein>
<organism evidence="6 7">
    <name type="scientific">Alsobacter metallidurans</name>
    <dbReference type="NCBI Taxonomy" id="340221"/>
    <lineage>
        <taxon>Bacteria</taxon>
        <taxon>Pseudomonadati</taxon>
        <taxon>Pseudomonadota</taxon>
        <taxon>Alphaproteobacteria</taxon>
        <taxon>Hyphomicrobiales</taxon>
        <taxon>Alsobacteraceae</taxon>
        <taxon>Alsobacter</taxon>
    </lineage>
</organism>
<keyword evidence="2" id="KW-0489">Methyltransferase</keyword>
<dbReference type="GO" id="GO:0003723">
    <property type="term" value="F:RNA binding"/>
    <property type="evidence" value="ECO:0007669"/>
    <property type="project" value="InterPro"/>
</dbReference>
<dbReference type="RefSeq" id="WP_188518794.1">
    <property type="nucleotide sequence ID" value="NZ_BMES01000002.1"/>
</dbReference>
<comment type="caution">
    <text evidence="6">The sequence shown here is derived from an EMBL/GenBank/DDBJ whole genome shotgun (WGS) entry which is preliminary data.</text>
</comment>
<dbReference type="SUPFAM" id="SSF55315">
    <property type="entry name" value="L30e-like"/>
    <property type="match status" value="1"/>
</dbReference>
<evidence type="ECO:0000259" key="5">
    <source>
        <dbReference type="SMART" id="SM00967"/>
    </source>
</evidence>
<feature type="compositionally biased region" description="Gly residues" evidence="4">
    <location>
        <begin position="1"/>
        <end position="30"/>
    </location>
</feature>
<evidence type="ECO:0000256" key="2">
    <source>
        <dbReference type="ARBA" id="ARBA00022603"/>
    </source>
</evidence>
<accession>A0A917I9D0</accession>
<dbReference type="InterPro" id="IPR001537">
    <property type="entry name" value="SpoU_MeTrfase"/>
</dbReference>
<dbReference type="PANTHER" id="PTHR46429:SF1">
    <property type="entry name" value="23S RRNA (GUANOSINE-2'-O-)-METHYLTRANSFERASE RLMB"/>
    <property type="match status" value="1"/>
</dbReference>
<dbReference type="SMART" id="SM00967">
    <property type="entry name" value="SpoU_sub_bind"/>
    <property type="match status" value="1"/>
</dbReference>
<keyword evidence="7" id="KW-1185">Reference proteome</keyword>
<dbReference type="InterPro" id="IPR004441">
    <property type="entry name" value="rRNA_MeTrfase_TrmH"/>
</dbReference>
<name>A0A917I9D0_9HYPH</name>
<evidence type="ECO:0000256" key="1">
    <source>
        <dbReference type="ARBA" id="ARBA00007228"/>
    </source>
</evidence>
<evidence type="ECO:0000313" key="6">
    <source>
        <dbReference type="EMBL" id="GGH25593.1"/>
    </source>
</evidence>
<gene>
    <name evidence="6" type="ORF">GCM10007036_32820</name>
</gene>
<dbReference type="FunFam" id="3.40.1280.10:FF:000008">
    <property type="entry name" value="Group 3 RNA methyltransferase TrmH"/>
    <property type="match status" value="1"/>
</dbReference>
<sequence>MAKQGSGGRPGNPGGPRGAAGGPRQGGAGERGPRQDRPDSSGSQGGWDPGRADQEPRRFETRPLRSKSRSFPGASPAEHDRGPARDAAPRRDQRRDESRGPEREPVPHGRLRLYGFHSVAEALNNPRRKIHTLYVTENAGNRLAEMVPNPRVAPTLVRAEQIDRMVGADAVHQGVAADVEPFAGLDLYDIPDDALVLVLDQVTDPHNVGAILRSAAAFGAAAIVMTDRHSPEATGVLAKTASGALEHVPIVTVGNLAQALTVLGDRGFWRVGLDSEGPDILEKSVASRPIALVLGAEGKGLRRLTRERCDVLARLDMPGAIKSLNVSNAAAVALYAIGKALEPKA</sequence>
<evidence type="ECO:0000256" key="3">
    <source>
        <dbReference type="ARBA" id="ARBA00022679"/>
    </source>
</evidence>
<dbReference type="GO" id="GO:0032259">
    <property type="term" value="P:methylation"/>
    <property type="evidence" value="ECO:0007669"/>
    <property type="project" value="UniProtKB-KW"/>
</dbReference>
<dbReference type="InterPro" id="IPR029026">
    <property type="entry name" value="tRNA_m1G_MTases_N"/>
</dbReference>
<dbReference type="InterPro" id="IPR013123">
    <property type="entry name" value="SpoU_subst-bd"/>
</dbReference>
<dbReference type="CDD" id="cd18103">
    <property type="entry name" value="SpoU-like_RlmB"/>
    <property type="match status" value="1"/>
</dbReference>
<dbReference type="Proteomes" id="UP000603912">
    <property type="component" value="Unassembled WGS sequence"/>
</dbReference>
<dbReference type="InterPro" id="IPR029028">
    <property type="entry name" value="Alpha/beta_knot_MTases"/>
</dbReference>
<reference evidence="6" key="1">
    <citation type="journal article" date="2014" name="Int. J. Syst. Evol. Microbiol.">
        <title>Complete genome sequence of Corynebacterium casei LMG S-19264T (=DSM 44701T), isolated from a smear-ripened cheese.</title>
        <authorList>
            <consortium name="US DOE Joint Genome Institute (JGI-PGF)"/>
            <person name="Walter F."/>
            <person name="Albersmeier A."/>
            <person name="Kalinowski J."/>
            <person name="Ruckert C."/>
        </authorList>
    </citation>
    <scope>NUCLEOTIDE SEQUENCE</scope>
    <source>
        <strain evidence="6">CGMCC 1.12214</strain>
    </source>
</reference>
<proteinExistence type="inferred from homology"/>
<comment type="similarity">
    <text evidence="1">Belongs to the class IV-like SAM-binding methyltransferase superfamily. RNA methyltransferase TrmH family.</text>
</comment>
<dbReference type="Gene3D" id="3.40.1280.10">
    <property type="match status" value="1"/>
</dbReference>